<organism evidence="2 3">
    <name type="scientific">Seminavis robusta</name>
    <dbReference type="NCBI Taxonomy" id="568900"/>
    <lineage>
        <taxon>Eukaryota</taxon>
        <taxon>Sar</taxon>
        <taxon>Stramenopiles</taxon>
        <taxon>Ochrophyta</taxon>
        <taxon>Bacillariophyta</taxon>
        <taxon>Bacillariophyceae</taxon>
        <taxon>Bacillariophycidae</taxon>
        <taxon>Naviculales</taxon>
        <taxon>Naviculaceae</taxon>
        <taxon>Seminavis</taxon>
    </lineage>
</organism>
<name>A0A9N8EQ54_9STRA</name>
<dbReference type="Gene3D" id="2.30.42.10">
    <property type="match status" value="2"/>
</dbReference>
<dbReference type="Proteomes" id="UP001153069">
    <property type="component" value="Unassembled WGS sequence"/>
</dbReference>
<dbReference type="InterPro" id="IPR050716">
    <property type="entry name" value="MAGUK"/>
</dbReference>
<sequence length="197" mass="20588">MLPGLRLTTRSKSPVRGLSPRFKVVTGSFFKETADTPTGLSVQRRNGRIVISDIEENSLAAKNTPLRVGLEINTIKNIPVGNFSTSQVTNMLNGAEGLVTITAAAPGTAPEKSTIVTGALVKESAATKTGVGMRKNGTKIIISSIAADSMAATNTSLKPGMWIYSINNKPVEGLSCESAAKLLMDAEGLVTLTAITV</sequence>
<dbReference type="CDD" id="cd00136">
    <property type="entry name" value="PDZ_canonical"/>
    <property type="match status" value="1"/>
</dbReference>
<protein>
    <recommendedName>
        <fullName evidence="1">PDZ domain-containing protein</fullName>
    </recommendedName>
</protein>
<reference evidence="2" key="1">
    <citation type="submission" date="2020-06" db="EMBL/GenBank/DDBJ databases">
        <authorList>
            <consortium name="Plant Systems Biology data submission"/>
        </authorList>
    </citation>
    <scope>NUCLEOTIDE SEQUENCE</scope>
    <source>
        <strain evidence="2">D6</strain>
    </source>
</reference>
<dbReference type="InterPro" id="IPR036034">
    <property type="entry name" value="PDZ_sf"/>
</dbReference>
<dbReference type="Pfam" id="PF00595">
    <property type="entry name" value="PDZ"/>
    <property type="match status" value="2"/>
</dbReference>
<evidence type="ECO:0000313" key="2">
    <source>
        <dbReference type="EMBL" id="CAB9525212.1"/>
    </source>
</evidence>
<feature type="domain" description="PDZ" evidence="1">
    <location>
        <begin position="120"/>
        <end position="197"/>
    </location>
</feature>
<dbReference type="PROSITE" id="PS50106">
    <property type="entry name" value="PDZ"/>
    <property type="match status" value="2"/>
</dbReference>
<dbReference type="AlphaFoldDB" id="A0A9N8EQ54"/>
<dbReference type="EMBL" id="CAICTM010001643">
    <property type="protein sequence ID" value="CAB9525212.1"/>
    <property type="molecule type" value="Genomic_DNA"/>
</dbReference>
<dbReference type="SUPFAM" id="SSF50156">
    <property type="entry name" value="PDZ domain-like"/>
    <property type="match status" value="2"/>
</dbReference>
<dbReference type="InterPro" id="IPR001478">
    <property type="entry name" value="PDZ"/>
</dbReference>
<evidence type="ECO:0000259" key="1">
    <source>
        <dbReference type="PROSITE" id="PS50106"/>
    </source>
</evidence>
<keyword evidence="3" id="KW-1185">Reference proteome</keyword>
<proteinExistence type="predicted"/>
<dbReference type="SMART" id="SM00228">
    <property type="entry name" value="PDZ"/>
    <property type="match status" value="2"/>
</dbReference>
<evidence type="ECO:0000313" key="3">
    <source>
        <dbReference type="Proteomes" id="UP001153069"/>
    </source>
</evidence>
<gene>
    <name evidence="2" type="ORF">SEMRO_1645_G288230.1</name>
</gene>
<comment type="caution">
    <text evidence="2">The sequence shown here is derived from an EMBL/GenBank/DDBJ whole genome shotgun (WGS) entry which is preliminary data.</text>
</comment>
<accession>A0A9N8EQ54</accession>
<dbReference type="PANTHER" id="PTHR23122">
    <property type="entry name" value="MEMBRANE-ASSOCIATED GUANYLATE KINASE MAGUK"/>
    <property type="match status" value="1"/>
</dbReference>
<feature type="domain" description="PDZ" evidence="1">
    <location>
        <begin position="26"/>
        <end position="107"/>
    </location>
</feature>